<dbReference type="KEGG" id="mama:GII36_04365"/>
<accession>A0A857MKI0</accession>
<proteinExistence type="predicted"/>
<organism evidence="2 3">
    <name type="scientific">Candidatus Mycosynbacter amalyticus</name>
    <dbReference type="NCBI Taxonomy" id="2665156"/>
    <lineage>
        <taxon>Bacteria</taxon>
        <taxon>Candidatus Saccharimonadota</taxon>
        <taxon>Candidatus Saccharimonadota incertae sedis</taxon>
        <taxon>Candidatus Mycosynbacter</taxon>
    </lineage>
</organism>
<keyword evidence="3" id="KW-1185">Reference proteome</keyword>
<dbReference type="Proteomes" id="UP001059824">
    <property type="component" value="Chromosome"/>
</dbReference>
<evidence type="ECO:0008006" key="4">
    <source>
        <dbReference type="Google" id="ProtNLM"/>
    </source>
</evidence>
<evidence type="ECO:0000256" key="1">
    <source>
        <dbReference type="SAM" id="MobiDB-lite"/>
    </source>
</evidence>
<evidence type="ECO:0000313" key="3">
    <source>
        <dbReference type="Proteomes" id="UP001059824"/>
    </source>
</evidence>
<dbReference type="AlphaFoldDB" id="A0A857MKI0"/>
<protein>
    <recommendedName>
        <fullName evidence="4">DUF2303 family protein</fullName>
    </recommendedName>
</protein>
<reference evidence="2" key="1">
    <citation type="journal article" date="2021" name="Nat. Microbiol.">
        <title>Cocultivation of an ultrasmall environmental parasitic bacterium with lytic ability against bacteria associated with wastewater foams.</title>
        <authorList>
            <person name="Batinovic S."/>
            <person name="Rose J.J.A."/>
            <person name="Ratcliffe J."/>
            <person name="Seviour R.J."/>
            <person name="Petrovski S."/>
        </authorList>
    </citation>
    <scope>NUCLEOTIDE SEQUENCE</scope>
    <source>
        <strain evidence="2">JR1</strain>
    </source>
</reference>
<feature type="compositionally biased region" description="Polar residues" evidence="1">
    <location>
        <begin position="1"/>
        <end position="13"/>
    </location>
</feature>
<evidence type="ECO:0000313" key="2">
    <source>
        <dbReference type="EMBL" id="QHN43063.1"/>
    </source>
</evidence>
<dbReference type="EMBL" id="CP045921">
    <property type="protein sequence ID" value="QHN43063.1"/>
    <property type="molecule type" value="Genomic_DNA"/>
</dbReference>
<dbReference type="RefSeq" id="WP_260762857.1">
    <property type="nucleotide sequence ID" value="NZ_CP045921.1"/>
</dbReference>
<gene>
    <name evidence="2" type="ORF">GII36_04365</name>
</gene>
<feature type="region of interest" description="Disordered" evidence="1">
    <location>
        <begin position="1"/>
        <end position="25"/>
    </location>
</feature>
<sequence length="311" mass="34789">MTEFSSQHENLTPQPRRASRRFNLPVDDSTDLRDTLLNASEYVLTIGTPDVVEKSARDVTLRTDHSETDSQFGYAWNKFDSASATFKREYAKAPFADITLTTPQYYDSATLHYEEYGSWTLTLAQDNSPTDIVANHTLLSLLDNKISSNIATTELFSRSFTMNNDEFAEAIVDMLESLASTRTESRVYKATELIYNDAYKSEVTAEIVRAEGPQAVDNIVRMSVSGMPITPRSNPSAPAVLVTSIYEYTYSIPYDTNLIENEQCIFTIQADKPLDEAILQELVSDTDAEARAGDVFRKAIGMVCDKSARLE</sequence>
<name>A0A857MKI0_9BACT</name>